<organism evidence="1 2">
    <name type="scientific">Lutibacter oricola</name>
    <dbReference type="NCBI Taxonomy" id="762486"/>
    <lineage>
        <taxon>Bacteria</taxon>
        <taxon>Pseudomonadati</taxon>
        <taxon>Bacteroidota</taxon>
        <taxon>Flavobacteriia</taxon>
        <taxon>Flavobacteriales</taxon>
        <taxon>Flavobacteriaceae</taxon>
        <taxon>Lutibacter</taxon>
    </lineage>
</organism>
<dbReference type="AlphaFoldDB" id="A0A1H3H865"/>
<evidence type="ECO:0000313" key="2">
    <source>
        <dbReference type="Proteomes" id="UP000199595"/>
    </source>
</evidence>
<name>A0A1H3H865_9FLAO</name>
<feature type="non-terminal residue" evidence="1">
    <location>
        <position position="35"/>
    </location>
</feature>
<sequence length="35" mass="4205">MIKENFIEFSFVDNNDYETEIIPDFDKFKTLNSAE</sequence>
<reference evidence="2" key="1">
    <citation type="submission" date="2016-10" db="EMBL/GenBank/DDBJ databases">
        <authorList>
            <person name="Varghese N."/>
            <person name="Submissions S."/>
        </authorList>
    </citation>
    <scope>NUCLEOTIDE SEQUENCE [LARGE SCALE GENOMIC DNA]</scope>
    <source>
        <strain evidence="2">DSM 24956</strain>
    </source>
</reference>
<keyword evidence="2" id="KW-1185">Reference proteome</keyword>
<accession>A0A1H3H865</accession>
<gene>
    <name evidence="1" type="ORF">SAMN05444411_1291</name>
</gene>
<dbReference type="EMBL" id="FNNJ01000029">
    <property type="protein sequence ID" value="SDY11702.1"/>
    <property type="molecule type" value="Genomic_DNA"/>
</dbReference>
<dbReference type="Proteomes" id="UP000199595">
    <property type="component" value="Unassembled WGS sequence"/>
</dbReference>
<evidence type="ECO:0000313" key="1">
    <source>
        <dbReference type="EMBL" id="SDY11702.1"/>
    </source>
</evidence>
<protein>
    <submittedName>
        <fullName evidence="1">Uncharacterized protein</fullName>
    </submittedName>
</protein>
<proteinExistence type="predicted"/>